<name>A0A154PJ56_DUFNO</name>
<feature type="compositionally biased region" description="Gly residues" evidence="9">
    <location>
        <begin position="434"/>
        <end position="443"/>
    </location>
</feature>
<organism evidence="12 13">
    <name type="scientific">Dufourea novaeangliae</name>
    <name type="common">Sweat bee</name>
    <dbReference type="NCBI Taxonomy" id="178035"/>
    <lineage>
        <taxon>Eukaryota</taxon>
        <taxon>Metazoa</taxon>
        <taxon>Ecdysozoa</taxon>
        <taxon>Arthropoda</taxon>
        <taxon>Hexapoda</taxon>
        <taxon>Insecta</taxon>
        <taxon>Pterygota</taxon>
        <taxon>Neoptera</taxon>
        <taxon>Endopterygota</taxon>
        <taxon>Hymenoptera</taxon>
        <taxon>Apocrita</taxon>
        <taxon>Aculeata</taxon>
        <taxon>Apoidea</taxon>
        <taxon>Anthophila</taxon>
        <taxon>Halictidae</taxon>
        <taxon>Rophitinae</taxon>
        <taxon>Dufourea</taxon>
    </lineage>
</organism>
<dbReference type="CDD" id="cd13751">
    <property type="entry name" value="TGF_beta_GDF8_like"/>
    <property type="match status" value="1"/>
</dbReference>
<dbReference type="PROSITE" id="PS00250">
    <property type="entry name" value="TGF_BETA_1"/>
    <property type="match status" value="2"/>
</dbReference>
<evidence type="ECO:0000256" key="9">
    <source>
        <dbReference type="SAM" id="MobiDB-lite"/>
    </source>
</evidence>
<accession>A0A154PJ56</accession>
<dbReference type="PRINTS" id="PR00669">
    <property type="entry name" value="INHIBINA"/>
</dbReference>
<dbReference type="InterPro" id="IPR001839">
    <property type="entry name" value="TGF-b_C"/>
</dbReference>
<dbReference type="InterPro" id="IPR017948">
    <property type="entry name" value="TGFb_CS"/>
</dbReference>
<feature type="region of interest" description="Disordered" evidence="9">
    <location>
        <begin position="519"/>
        <end position="545"/>
    </location>
</feature>
<keyword evidence="4 10" id="KW-0732">Signal</keyword>
<dbReference type="EMBL" id="KQ434931">
    <property type="protein sequence ID" value="KZC11843.1"/>
    <property type="molecule type" value="Genomic_DNA"/>
</dbReference>
<protein>
    <submittedName>
        <fullName evidence="12">Inhibin beta chain</fullName>
    </submittedName>
</protein>
<feature type="region of interest" description="Disordered" evidence="9">
    <location>
        <begin position="434"/>
        <end position="464"/>
    </location>
</feature>
<dbReference type="PANTHER" id="PTHR11848:SF309">
    <property type="entry name" value="INHIBIN BETA CHAIN"/>
    <property type="match status" value="1"/>
</dbReference>
<comment type="subcellular location">
    <subcellularLocation>
        <location evidence="1">Secreted</location>
    </subcellularLocation>
</comment>
<dbReference type="InterPro" id="IPR029034">
    <property type="entry name" value="Cystine-knot_cytokine"/>
</dbReference>
<dbReference type="Pfam" id="PF00019">
    <property type="entry name" value="TGF_beta"/>
    <property type="match status" value="2"/>
</dbReference>
<feature type="domain" description="TGF-beta family profile" evidence="11">
    <location>
        <begin position="850"/>
        <end position="968"/>
    </location>
</feature>
<evidence type="ECO:0000313" key="13">
    <source>
        <dbReference type="Proteomes" id="UP000076502"/>
    </source>
</evidence>
<dbReference type="InterPro" id="IPR015615">
    <property type="entry name" value="TGF-beta-rel"/>
</dbReference>
<evidence type="ECO:0000256" key="1">
    <source>
        <dbReference type="ARBA" id="ARBA00004613"/>
    </source>
</evidence>
<evidence type="ECO:0000256" key="5">
    <source>
        <dbReference type="ARBA" id="ARBA00023030"/>
    </source>
</evidence>
<evidence type="ECO:0000256" key="8">
    <source>
        <dbReference type="RuleBase" id="RU000354"/>
    </source>
</evidence>
<dbReference type="FunFam" id="2.10.90.10:FF:000005">
    <property type="entry name" value="Inhibin beta A chain"/>
    <property type="match status" value="1"/>
</dbReference>
<dbReference type="OrthoDB" id="5948587at2759"/>
<comment type="similarity">
    <text evidence="2 8">Belongs to the TGF-beta family.</text>
</comment>
<dbReference type="SUPFAM" id="SSF57501">
    <property type="entry name" value="Cystine-knot cytokines"/>
    <property type="match status" value="2"/>
</dbReference>
<evidence type="ECO:0000256" key="2">
    <source>
        <dbReference type="ARBA" id="ARBA00006656"/>
    </source>
</evidence>
<evidence type="ECO:0000259" key="11">
    <source>
        <dbReference type="PROSITE" id="PS51362"/>
    </source>
</evidence>
<gene>
    <name evidence="12" type="ORF">WN55_03682</name>
</gene>
<dbReference type="CDD" id="cd13752">
    <property type="entry name" value="TGF_beta_INHB"/>
    <property type="match status" value="1"/>
</dbReference>
<evidence type="ECO:0000256" key="3">
    <source>
        <dbReference type="ARBA" id="ARBA00022525"/>
    </source>
</evidence>
<dbReference type="STRING" id="178035.A0A154PJ56"/>
<dbReference type="Pfam" id="PF00688">
    <property type="entry name" value="TGFb_propeptide"/>
    <property type="match status" value="2"/>
</dbReference>
<dbReference type="GO" id="GO:0005615">
    <property type="term" value="C:extracellular space"/>
    <property type="evidence" value="ECO:0007669"/>
    <property type="project" value="TreeGrafter"/>
</dbReference>
<dbReference type="Gene3D" id="2.10.90.10">
    <property type="entry name" value="Cystine-knot cytokines"/>
    <property type="match status" value="2"/>
</dbReference>
<dbReference type="GO" id="GO:0008083">
    <property type="term" value="F:growth factor activity"/>
    <property type="evidence" value="ECO:0007669"/>
    <property type="project" value="UniProtKB-KW"/>
</dbReference>
<dbReference type="PROSITE" id="PS51362">
    <property type="entry name" value="TGF_BETA_2"/>
    <property type="match status" value="2"/>
</dbReference>
<dbReference type="Proteomes" id="UP000076502">
    <property type="component" value="Unassembled WGS sequence"/>
</dbReference>
<feature type="signal peptide" evidence="10">
    <location>
        <begin position="1"/>
        <end position="21"/>
    </location>
</feature>
<keyword evidence="6" id="KW-1015">Disulfide bond</keyword>
<evidence type="ECO:0000256" key="7">
    <source>
        <dbReference type="ARBA" id="ARBA00023180"/>
    </source>
</evidence>
<feature type="domain" description="TGF-beta family profile" evidence="11">
    <location>
        <begin position="292"/>
        <end position="404"/>
    </location>
</feature>
<reference evidence="12 13" key="1">
    <citation type="submission" date="2015-07" db="EMBL/GenBank/DDBJ databases">
        <title>The genome of Dufourea novaeangliae.</title>
        <authorList>
            <person name="Pan H."/>
            <person name="Kapheim K."/>
        </authorList>
    </citation>
    <scope>NUCLEOTIDE SEQUENCE [LARGE SCALE GENOMIC DNA]</scope>
    <source>
        <strain evidence="12">0120121106</strain>
        <tissue evidence="12">Whole body</tissue>
    </source>
</reference>
<keyword evidence="7" id="KW-0325">Glycoprotein</keyword>
<feature type="compositionally biased region" description="Low complexity" evidence="9">
    <location>
        <begin position="519"/>
        <end position="528"/>
    </location>
</feature>
<dbReference type="PANTHER" id="PTHR11848">
    <property type="entry name" value="TGF-BETA FAMILY"/>
    <property type="match status" value="1"/>
</dbReference>
<proteinExistence type="inferred from homology"/>
<feature type="chain" id="PRO_5007599614" evidence="10">
    <location>
        <begin position="22"/>
        <end position="968"/>
    </location>
</feature>
<keyword evidence="3" id="KW-0964">Secreted</keyword>
<dbReference type="Gene3D" id="2.60.120.970">
    <property type="match status" value="2"/>
</dbReference>
<dbReference type="SMART" id="SM00204">
    <property type="entry name" value="TGFB"/>
    <property type="match status" value="2"/>
</dbReference>
<keyword evidence="13" id="KW-1185">Reference proteome</keyword>
<evidence type="ECO:0000256" key="6">
    <source>
        <dbReference type="ARBA" id="ARBA00023157"/>
    </source>
</evidence>
<evidence type="ECO:0000256" key="4">
    <source>
        <dbReference type="ARBA" id="ARBA00022729"/>
    </source>
</evidence>
<dbReference type="GO" id="GO:0005125">
    <property type="term" value="F:cytokine activity"/>
    <property type="evidence" value="ECO:0007669"/>
    <property type="project" value="TreeGrafter"/>
</dbReference>
<evidence type="ECO:0000313" key="12">
    <source>
        <dbReference type="EMBL" id="KZC11843.1"/>
    </source>
</evidence>
<evidence type="ECO:0000256" key="10">
    <source>
        <dbReference type="SAM" id="SignalP"/>
    </source>
</evidence>
<dbReference type="AlphaFoldDB" id="A0A154PJ56"/>
<dbReference type="InterPro" id="IPR001111">
    <property type="entry name" value="TGF-b_propeptide"/>
</dbReference>
<keyword evidence="5 8" id="KW-0339">Growth factor</keyword>
<sequence>MVRRALLLLSLVLLGAFDAPGIERAAHVRYLAMAGNTCNACRMHEEIRALSLEAIKEQILNKLGLKQAPNMTGRALPRIPPISKLMDMYGMQADQPQPLEPGITHHEEIDEYAAKTESVFALAQPHQRLRHSKGSLDVLYFKFSDKVVQHRVTRAELSLWIWGTGGQETGELEKSAADSETHEDGGGPVTITLQRILRGATESGGPLLGPTLTTKHPRPVGRSGNWVTIELRRMVAEWFKHPRDNLGVALKISGPGGNHRRNSKLVETNPGAEYAPYLEVQTQELDSRRGARIKRNIGLNCDEASQETRCCRYKLTVDFEKFGWDWIIAPKKYDANYCSGDCPMAFLQAYPNTHIVSLALPPNNTGPCCAPRKLSEITILYFDNEYQIVFSRLPVVVVVVVVSVLVVVVDAPQCPARLRQACFAVPVAVAEEGGGGGGGGGGDSPPRCTRCRTERDSPQTQVETRGSGIGRVLLPVVRHSDRCRGTSLAPSNLLLIGLAICCLTLSPVQPRQNHHQTCPGCPHQQQQHQHMHETHRGGGSKDTAAPTPDDLRLEAIKHQILTKLGLRTRPDVNRTLATVPKDLALEALYRAEPQSFRYPEKSRNNQHENVYTEEFLYGDDDDYSYRNLDQQRRRAKAESATEDNARIGYGDHEDQDAQEEMDDFYARTSEIITFAEPGRTLNGQPLLEFPMSSGEPALEPLRIKRATLWARVEDRHAHRYQHHRQEQTNQRNITLWVFRVRGGNTTHLRGKELGQHLEMVTSLGVNNGQLGWLKFDVTRVVSSWYTSSGDTTRDKLTLLVDCTGCGSHVYVSTFDGHSPHVIESSLNAKGAQDPDRPFLVVRTDPAAVKRVRRRAVECSGAIKGQCCKQRFYVNFSQLGWDDWIIAPPGYYANYCRGDCAAGHRTPDTFLNYYTHVIEEYRKMDRLAGMQPCCAPLKFSPMSLIYYGPDSNIIKRDLPKMVVDECGCP</sequence>